<dbReference type="GO" id="GO:0019290">
    <property type="term" value="P:siderophore biosynthetic process"/>
    <property type="evidence" value="ECO:0007669"/>
    <property type="project" value="InterPro"/>
</dbReference>
<dbReference type="GO" id="GO:0008668">
    <property type="term" value="F:2,3-dihydroxybenzoate--[aryl-carrier protein] ligase"/>
    <property type="evidence" value="ECO:0007669"/>
    <property type="project" value="InterPro"/>
</dbReference>
<dbReference type="AlphaFoldDB" id="A0A0S2JZH6"/>
<sequence>MLNSCIKWSDEEAKLYRSRGYWIDEELCQILERQVQNSPAKIAVIDNGIEKTYGCLDKESTRLAGYLAKQGLKAGDTAIVQLPNCYEFYVVFFALQKLAILSVNALMNHNELELTHYVGALNPSLVIADATHSLFQNDSFFKKLQSDSSNLSHVLLRGNTDWAPNISKKLYASASFDDFESVPFRKHNAENVAFFQLSGGSTGTPKLIPRTHNDYFYSVRQSVEICQWNENTRYLCALPAAHNFPLSSPGALGVFYAGGTLICASNPSPSSCFPLISAHQVNWTSLVPPAVALWLDSHERSHHDLSSLKVIQVGGAKLSATLAIKLENEFKVILQQVFGMAEGLVNYTRLNDNDWVRHNTQGRPMSEADVIKIVDENNQTVSQNEVGLLTTKGPYTFKGYLNAKLHNLTAFTEDGFYCSGDLVKLSHCGNIIVEGRDKDQINKGGEKIAAEEVENQLLAHPDVHDCAVVAMPDHLLGERVCAFVVKRENDRDALTKVALNRFIRSKGLADYKYPDRFEFISALPKTKVGKVDKRALREHIKNLLAPIKSV</sequence>
<protein>
    <submittedName>
        <fullName evidence="6">2,3-dihydroxybenzoate-AMP ligase</fullName>
    </submittedName>
</protein>
<gene>
    <name evidence="6" type="ORF">PP2015_1091</name>
</gene>
<dbReference type="InterPro" id="IPR025110">
    <property type="entry name" value="AMP-bd_C"/>
</dbReference>
<reference evidence="6 7" key="1">
    <citation type="submission" date="2015-11" db="EMBL/GenBank/DDBJ databases">
        <authorList>
            <person name="Zhang Y."/>
            <person name="Guo Z."/>
        </authorList>
    </citation>
    <scope>NUCLEOTIDE SEQUENCE [LARGE SCALE GENOMIC DNA]</scope>
    <source>
        <strain evidence="6 7">KCTC 12086</strain>
    </source>
</reference>
<evidence type="ECO:0000313" key="6">
    <source>
        <dbReference type="EMBL" id="ALO41607.1"/>
    </source>
</evidence>
<evidence type="ECO:0000259" key="4">
    <source>
        <dbReference type="Pfam" id="PF00501"/>
    </source>
</evidence>
<keyword evidence="3 6" id="KW-0436">Ligase</keyword>
<proteinExistence type="inferred from homology"/>
<dbReference type="PANTHER" id="PTHR43767">
    <property type="entry name" value="LONG-CHAIN-FATTY-ACID--COA LIGASE"/>
    <property type="match status" value="1"/>
</dbReference>
<dbReference type="Gene3D" id="3.30.300.30">
    <property type="match status" value="1"/>
</dbReference>
<accession>A0A0S2JZH6</accession>
<dbReference type="InterPro" id="IPR011963">
    <property type="entry name" value="DHB_AMP_lig"/>
</dbReference>
<name>A0A0S2JZH6_9GAMM</name>
<dbReference type="SUPFAM" id="SSF56801">
    <property type="entry name" value="Acetyl-CoA synthetase-like"/>
    <property type="match status" value="1"/>
</dbReference>
<evidence type="ECO:0000256" key="3">
    <source>
        <dbReference type="ARBA" id="ARBA00022598"/>
    </source>
</evidence>
<dbReference type="Pfam" id="PF00501">
    <property type="entry name" value="AMP-binding"/>
    <property type="match status" value="1"/>
</dbReference>
<organism evidence="6 7">
    <name type="scientific">Pseudoalteromonas phenolica</name>
    <dbReference type="NCBI Taxonomy" id="161398"/>
    <lineage>
        <taxon>Bacteria</taxon>
        <taxon>Pseudomonadati</taxon>
        <taxon>Pseudomonadota</taxon>
        <taxon>Gammaproteobacteria</taxon>
        <taxon>Alteromonadales</taxon>
        <taxon>Pseudoalteromonadaceae</taxon>
        <taxon>Pseudoalteromonas</taxon>
    </lineage>
</organism>
<dbReference type="InterPro" id="IPR050237">
    <property type="entry name" value="ATP-dep_AMP-bd_enzyme"/>
</dbReference>
<dbReference type="PATRIC" id="fig|161398.10.peg.1111"/>
<dbReference type="PROSITE" id="PS00455">
    <property type="entry name" value="AMP_BINDING"/>
    <property type="match status" value="1"/>
</dbReference>
<dbReference type="STRING" id="161398.PP2015_1091"/>
<dbReference type="RefSeq" id="WP_058029334.1">
    <property type="nucleotide sequence ID" value="NZ_CP013187.1"/>
</dbReference>
<evidence type="ECO:0000256" key="1">
    <source>
        <dbReference type="ARBA" id="ARBA00004924"/>
    </source>
</evidence>
<feature type="domain" description="AMP-dependent synthetase/ligase" evidence="4">
    <location>
        <begin position="31"/>
        <end position="401"/>
    </location>
</feature>
<dbReference type="NCBIfam" id="TIGR02275">
    <property type="entry name" value="DHB_AMP_lig"/>
    <property type="match status" value="1"/>
</dbReference>
<evidence type="ECO:0000313" key="7">
    <source>
        <dbReference type="Proteomes" id="UP000061457"/>
    </source>
</evidence>
<dbReference type="PANTHER" id="PTHR43767:SF10">
    <property type="entry name" value="SURFACTIN SYNTHASE SUBUNIT 1"/>
    <property type="match status" value="1"/>
</dbReference>
<dbReference type="Proteomes" id="UP000061457">
    <property type="component" value="Chromosome I"/>
</dbReference>
<feature type="domain" description="AMP-binding enzyme C-terminal" evidence="5">
    <location>
        <begin position="452"/>
        <end position="530"/>
    </location>
</feature>
<dbReference type="InterPro" id="IPR045851">
    <property type="entry name" value="AMP-bd_C_sf"/>
</dbReference>
<dbReference type="InterPro" id="IPR020845">
    <property type="entry name" value="AMP-binding_CS"/>
</dbReference>
<dbReference type="InterPro" id="IPR042099">
    <property type="entry name" value="ANL_N_sf"/>
</dbReference>
<keyword evidence="7" id="KW-1185">Reference proteome</keyword>
<dbReference type="InterPro" id="IPR000873">
    <property type="entry name" value="AMP-dep_synth/lig_dom"/>
</dbReference>
<comment type="pathway">
    <text evidence="1">Siderophore biosynthesis.</text>
</comment>
<dbReference type="Gene3D" id="3.40.50.12780">
    <property type="entry name" value="N-terminal domain of ligase-like"/>
    <property type="match status" value="1"/>
</dbReference>
<dbReference type="FunFam" id="2.30.38.10:FF:000003">
    <property type="entry name" value="Vibriobactin-specific 2,3-dihydroxybenzoate-AMP ligase"/>
    <property type="match status" value="1"/>
</dbReference>
<dbReference type="KEGG" id="pphe:PP2015_1091"/>
<dbReference type="Pfam" id="PF13193">
    <property type="entry name" value="AMP-binding_C"/>
    <property type="match status" value="1"/>
</dbReference>
<dbReference type="EMBL" id="CP013187">
    <property type="protein sequence ID" value="ALO41607.1"/>
    <property type="molecule type" value="Genomic_DNA"/>
</dbReference>
<evidence type="ECO:0000259" key="5">
    <source>
        <dbReference type="Pfam" id="PF13193"/>
    </source>
</evidence>
<comment type="similarity">
    <text evidence="2">Belongs to the ATP-dependent AMP-binding enzyme family.</text>
</comment>
<dbReference type="FunFam" id="3.30.300.30:FF:000008">
    <property type="entry name" value="2,3-dihydroxybenzoate-AMP ligase"/>
    <property type="match status" value="1"/>
</dbReference>
<evidence type="ECO:0000256" key="2">
    <source>
        <dbReference type="ARBA" id="ARBA00006432"/>
    </source>
</evidence>
<dbReference type="OrthoDB" id="9799036at2"/>